<dbReference type="PANTHER" id="PTHR23257:SF958">
    <property type="entry name" value="SERINE_THREONINE-PROTEIN KINASE WNK4"/>
    <property type="match status" value="1"/>
</dbReference>
<protein>
    <submittedName>
        <fullName evidence="2">Kinase-like domain-containing protein</fullName>
    </submittedName>
</protein>
<organism evidence="2 3">
    <name type="scientific">Suillus placidus</name>
    <dbReference type="NCBI Taxonomy" id="48579"/>
    <lineage>
        <taxon>Eukaryota</taxon>
        <taxon>Fungi</taxon>
        <taxon>Dikarya</taxon>
        <taxon>Basidiomycota</taxon>
        <taxon>Agaricomycotina</taxon>
        <taxon>Agaricomycetes</taxon>
        <taxon>Agaricomycetidae</taxon>
        <taxon>Boletales</taxon>
        <taxon>Suillineae</taxon>
        <taxon>Suillaceae</taxon>
        <taxon>Suillus</taxon>
    </lineage>
</organism>
<dbReference type="Proteomes" id="UP000714275">
    <property type="component" value="Unassembled WGS sequence"/>
</dbReference>
<reference evidence="2" key="1">
    <citation type="journal article" date="2020" name="New Phytol.">
        <title>Comparative genomics reveals dynamic genome evolution in host specialist ectomycorrhizal fungi.</title>
        <authorList>
            <person name="Lofgren L.A."/>
            <person name="Nguyen N.H."/>
            <person name="Vilgalys R."/>
            <person name="Ruytinx J."/>
            <person name="Liao H.L."/>
            <person name="Branco S."/>
            <person name="Kuo A."/>
            <person name="LaButti K."/>
            <person name="Lipzen A."/>
            <person name="Andreopoulos W."/>
            <person name="Pangilinan J."/>
            <person name="Riley R."/>
            <person name="Hundley H."/>
            <person name="Na H."/>
            <person name="Barry K."/>
            <person name="Grigoriev I.V."/>
            <person name="Stajich J.E."/>
            <person name="Kennedy P.G."/>
        </authorList>
    </citation>
    <scope>NUCLEOTIDE SEQUENCE</scope>
    <source>
        <strain evidence="2">DOB743</strain>
    </source>
</reference>
<dbReference type="PANTHER" id="PTHR23257">
    <property type="entry name" value="SERINE-THREONINE PROTEIN KINASE"/>
    <property type="match status" value="1"/>
</dbReference>
<evidence type="ECO:0000313" key="2">
    <source>
        <dbReference type="EMBL" id="KAG1766887.1"/>
    </source>
</evidence>
<dbReference type="OrthoDB" id="4062651at2759"/>
<dbReference type="InterPro" id="IPR001245">
    <property type="entry name" value="Ser-Thr/Tyr_kinase_cat_dom"/>
</dbReference>
<gene>
    <name evidence="2" type="ORF">EV702DRAFT_1148258</name>
</gene>
<dbReference type="InterPro" id="IPR050167">
    <property type="entry name" value="Ser_Thr_protein_kinase"/>
</dbReference>
<keyword evidence="2" id="KW-0418">Kinase</keyword>
<dbReference type="Gene3D" id="1.10.510.10">
    <property type="entry name" value="Transferase(Phosphotransferase) domain 1"/>
    <property type="match status" value="1"/>
</dbReference>
<keyword evidence="2" id="KW-0808">Transferase</keyword>
<dbReference type="GO" id="GO:0007165">
    <property type="term" value="P:signal transduction"/>
    <property type="evidence" value="ECO:0007669"/>
    <property type="project" value="TreeGrafter"/>
</dbReference>
<accession>A0A9P7CX17</accession>
<dbReference type="GO" id="GO:0005524">
    <property type="term" value="F:ATP binding"/>
    <property type="evidence" value="ECO:0007669"/>
    <property type="project" value="InterPro"/>
</dbReference>
<dbReference type="GO" id="GO:0004672">
    <property type="term" value="F:protein kinase activity"/>
    <property type="evidence" value="ECO:0007669"/>
    <property type="project" value="InterPro"/>
</dbReference>
<keyword evidence="3" id="KW-1185">Reference proteome</keyword>
<dbReference type="Pfam" id="PF07714">
    <property type="entry name" value="PK_Tyr_Ser-Thr"/>
    <property type="match status" value="1"/>
</dbReference>
<evidence type="ECO:0000259" key="1">
    <source>
        <dbReference type="PROSITE" id="PS50011"/>
    </source>
</evidence>
<dbReference type="PROSITE" id="PS50011">
    <property type="entry name" value="PROTEIN_KINASE_DOM"/>
    <property type="match status" value="1"/>
</dbReference>
<comment type="caution">
    <text evidence="2">The sequence shown here is derived from an EMBL/GenBank/DDBJ whole genome shotgun (WGS) entry which is preliminary data.</text>
</comment>
<name>A0A9P7CX17_9AGAM</name>
<proteinExistence type="predicted"/>
<sequence>MGKISSWAQLHHRNVLPLYGIAHDFGHFPSLVTPWVNEGSLNDYIANHHFSLRSKLDIAKQVVAGLGYLHAHAVVHGDISGLNILVDNQGRAQLSDFEVMLLLAEIPTPAQPSGGVRSAVRWTDPQLFEVQTGEINPCIPTEQTDIYSIGSILLQLLTGSIPYYDIKDNIRVLVLSSRGIKPKCPPETSVTSAQWGFIQRCWSPRGLPSRPAIEEIEEFLESELRMAGLP</sequence>
<dbReference type="SUPFAM" id="SSF56112">
    <property type="entry name" value="Protein kinase-like (PK-like)"/>
    <property type="match status" value="1"/>
</dbReference>
<dbReference type="InterPro" id="IPR011009">
    <property type="entry name" value="Kinase-like_dom_sf"/>
</dbReference>
<dbReference type="InterPro" id="IPR000719">
    <property type="entry name" value="Prot_kinase_dom"/>
</dbReference>
<dbReference type="GO" id="GO:0005737">
    <property type="term" value="C:cytoplasm"/>
    <property type="evidence" value="ECO:0007669"/>
    <property type="project" value="TreeGrafter"/>
</dbReference>
<dbReference type="PIRSF" id="PIRSF000654">
    <property type="entry name" value="Integrin-linked_kinase"/>
    <property type="match status" value="1"/>
</dbReference>
<dbReference type="PROSITE" id="PS00109">
    <property type="entry name" value="PROTEIN_KINASE_TYR"/>
    <property type="match status" value="1"/>
</dbReference>
<dbReference type="InterPro" id="IPR008266">
    <property type="entry name" value="Tyr_kinase_AS"/>
</dbReference>
<evidence type="ECO:0000313" key="3">
    <source>
        <dbReference type="Proteomes" id="UP000714275"/>
    </source>
</evidence>
<dbReference type="EMBL" id="JABBWD010000091">
    <property type="protein sequence ID" value="KAG1766887.1"/>
    <property type="molecule type" value="Genomic_DNA"/>
</dbReference>
<feature type="domain" description="Protein kinase" evidence="1">
    <location>
        <begin position="1"/>
        <end position="220"/>
    </location>
</feature>
<dbReference type="AlphaFoldDB" id="A0A9P7CX17"/>